<organism evidence="1 2">
    <name type="scientific">Neurospora tetraspora</name>
    <dbReference type="NCBI Taxonomy" id="94610"/>
    <lineage>
        <taxon>Eukaryota</taxon>
        <taxon>Fungi</taxon>
        <taxon>Dikarya</taxon>
        <taxon>Ascomycota</taxon>
        <taxon>Pezizomycotina</taxon>
        <taxon>Sordariomycetes</taxon>
        <taxon>Sordariomycetidae</taxon>
        <taxon>Sordariales</taxon>
        <taxon>Sordariaceae</taxon>
        <taxon>Neurospora</taxon>
    </lineage>
</organism>
<dbReference type="RefSeq" id="XP_062682934.1">
    <property type="nucleotide sequence ID" value="XM_062821184.1"/>
</dbReference>
<dbReference type="EMBL" id="JAUEPP010000003">
    <property type="protein sequence ID" value="KAK3347852.1"/>
    <property type="molecule type" value="Genomic_DNA"/>
</dbReference>
<reference evidence="1" key="2">
    <citation type="submission" date="2023-06" db="EMBL/GenBank/DDBJ databases">
        <authorList>
            <consortium name="Lawrence Berkeley National Laboratory"/>
            <person name="Haridas S."/>
            <person name="Hensen N."/>
            <person name="Bonometti L."/>
            <person name="Westerberg I."/>
            <person name="Brannstrom I.O."/>
            <person name="Guillou S."/>
            <person name="Cros-Aarteil S."/>
            <person name="Calhoun S."/>
            <person name="Kuo A."/>
            <person name="Mondo S."/>
            <person name="Pangilinan J."/>
            <person name="Riley R."/>
            <person name="Labutti K."/>
            <person name="Andreopoulos B."/>
            <person name="Lipzen A."/>
            <person name="Chen C."/>
            <person name="Yanf M."/>
            <person name="Daum C."/>
            <person name="Ng V."/>
            <person name="Clum A."/>
            <person name="Steindorff A."/>
            <person name="Ohm R."/>
            <person name="Martin F."/>
            <person name="Silar P."/>
            <person name="Natvig D."/>
            <person name="Lalanne C."/>
            <person name="Gautier V."/>
            <person name="Ament-Velasquez S.L."/>
            <person name="Kruys A."/>
            <person name="Hutchinson M.I."/>
            <person name="Powell A.J."/>
            <person name="Barry K."/>
            <person name="Miller A.N."/>
            <person name="Grigoriev I.V."/>
            <person name="Debuchy R."/>
            <person name="Gladieux P."/>
            <person name="Thoren M.H."/>
            <person name="Johannesson H."/>
        </authorList>
    </citation>
    <scope>NUCLEOTIDE SEQUENCE</scope>
    <source>
        <strain evidence="1">CBS 560.94</strain>
    </source>
</reference>
<gene>
    <name evidence="1" type="ORF">B0H65DRAFT_157767</name>
</gene>
<dbReference type="GeneID" id="87858338"/>
<dbReference type="AlphaFoldDB" id="A0AAE0JHC1"/>
<protein>
    <submittedName>
        <fullName evidence="1">Uncharacterized protein</fullName>
    </submittedName>
</protein>
<evidence type="ECO:0000313" key="1">
    <source>
        <dbReference type="EMBL" id="KAK3347852.1"/>
    </source>
</evidence>
<accession>A0AAE0JHC1</accession>
<evidence type="ECO:0000313" key="2">
    <source>
        <dbReference type="Proteomes" id="UP001278500"/>
    </source>
</evidence>
<comment type="caution">
    <text evidence="1">The sequence shown here is derived from an EMBL/GenBank/DDBJ whole genome shotgun (WGS) entry which is preliminary data.</text>
</comment>
<name>A0AAE0JHC1_9PEZI</name>
<keyword evidence="2" id="KW-1185">Reference proteome</keyword>
<sequence>MSSQADNTEIERLFEDSWSLSWYARYRCARSNVAGAFIGPSVPVEIVDLWKRRDWLDLLHGTGGVPAENTYRSIIEALKSMPKVEKDVTNNLCGWVPMEAMPLYDRPDGPCWRATRACNVLHKDVREFIYENLSGLYVSPYATAAGAGADTLKDEPAVTIVPVAEEQ</sequence>
<reference evidence="1" key="1">
    <citation type="journal article" date="2023" name="Mol. Phylogenet. Evol.">
        <title>Genome-scale phylogeny and comparative genomics of the fungal order Sordariales.</title>
        <authorList>
            <person name="Hensen N."/>
            <person name="Bonometti L."/>
            <person name="Westerberg I."/>
            <person name="Brannstrom I.O."/>
            <person name="Guillou S."/>
            <person name="Cros-Aarteil S."/>
            <person name="Calhoun S."/>
            <person name="Haridas S."/>
            <person name="Kuo A."/>
            <person name="Mondo S."/>
            <person name="Pangilinan J."/>
            <person name="Riley R."/>
            <person name="LaButti K."/>
            <person name="Andreopoulos B."/>
            <person name="Lipzen A."/>
            <person name="Chen C."/>
            <person name="Yan M."/>
            <person name="Daum C."/>
            <person name="Ng V."/>
            <person name="Clum A."/>
            <person name="Steindorff A."/>
            <person name="Ohm R.A."/>
            <person name="Martin F."/>
            <person name="Silar P."/>
            <person name="Natvig D.O."/>
            <person name="Lalanne C."/>
            <person name="Gautier V."/>
            <person name="Ament-Velasquez S.L."/>
            <person name="Kruys A."/>
            <person name="Hutchinson M.I."/>
            <person name="Powell A.J."/>
            <person name="Barry K."/>
            <person name="Miller A.N."/>
            <person name="Grigoriev I.V."/>
            <person name="Debuchy R."/>
            <person name="Gladieux P."/>
            <person name="Hiltunen Thoren M."/>
            <person name="Johannesson H."/>
        </authorList>
    </citation>
    <scope>NUCLEOTIDE SEQUENCE</scope>
    <source>
        <strain evidence="1">CBS 560.94</strain>
    </source>
</reference>
<dbReference type="Proteomes" id="UP001278500">
    <property type="component" value="Unassembled WGS sequence"/>
</dbReference>
<proteinExistence type="predicted"/>